<feature type="signal peptide" evidence="3">
    <location>
        <begin position="1"/>
        <end position="20"/>
    </location>
</feature>
<protein>
    <submittedName>
        <fullName evidence="5">Murein hydrolase activator EnvC</fullName>
    </submittedName>
</protein>
<dbReference type="eggNOG" id="COG4942">
    <property type="taxonomic scope" value="Bacteria"/>
</dbReference>
<evidence type="ECO:0000313" key="6">
    <source>
        <dbReference type="Proteomes" id="UP000017842"/>
    </source>
</evidence>
<gene>
    <name evidence="5" type="primary">envC</name>
    <name evidence="5" type="ORF">MGMO_128c00220</name>
</gene>
<dbReference type="GO" id="GO:0004222">
    <property type="term" value="F:metalloendopeptidase activity"/>
    <property type="evidence" value="ECO:0007669"/>
    <property type="project" value="TreeGrafter"/>
</dbReference>
<dbReference type="Proteomes" id="UP000017842">
    <property type="component" value="Unassembled WGS sequence"/>
</dbReference>
<dbReference type="FunFam" id="2.70.70.10:FF:000003">
    <property type="entry name" value="Murein hydrolase activator EnvC"/>
    <property type="match status" value="1"/>
</dbReference>
<keyword evidence="1" id="KW-0175">Coiled coil</keyword>
<evidence type="ECO:0000256" key="1">
    <source>
        <dbReference type="SAM" id="Coils"/>
    </source>
</evidence>
<accession>V5DQW1</accession>
<keyword evidence="5" id="KW-0378">Hydrolase</keyword>
<dbReference type="OrthoDB" id="9784703at2"/>
<dbReference type="EMBL" id="AYLO01000119">
    <property type="protein sequence ID" value="ESS69826.1"/>
    <property type="molecule type" value="Genomic_DNA"/>
</dbReference>
<evidence type="ECO:0000256" key="2">
    <source>
        <dbReference type="SAM" id="MobiDB-lite"/>
    </source>
</evidence>
<dbReference type="InterPro" id="IPR011055">
    <property type="entry name" value="Dup_hybrid_motif"/>
</dbReference>
<feature type="region of interest" description="Disordered" evidence="2">
    <location>
        <begin position="224"/>
        <end position="256"/>
    </location>
</feature>
<organism evidence="5 6">
    <name type="scientific">Methyloglobulus morosus KoM1</name>
    <dbReference type="NCBI Taxonomy" id="1116472"/>
    <lineage>
        <taxon>Bacteria</taxon>
        <taxon>Pseudomonadati</taxon>
        <taxon>Pseudomonadota</taxon>
        <taxon>Gammaproteobacteria</taxon>
        <taxon>Methylococcales</taxon>
        <taxon>Methylococcaceae</taxon>
        <taxon>Methyloglobulus</taxon>
    </lineage>
</organism>
<dbReference type="InterPro" id="IPR050570">
    <property type="entry name" value="Cell_wall_metabolism_enzyme"/>
</dbReference>
<reference evidence="5 6" key="1">
    <citation type="journal article" date="2013" name="Genome Announc.">
        <title>Draft Genome Sequence of the Methanotrophic Gammaproteobacterium Methyloglobulus morosus DSM 22980 Strain KoM1.</title>
        <authorList>
            <person name="Poehlein A."/>
            <person name="Deutzmann J.S."/>
            <person name="Daniel R."/>
            <person name="Simeonova D.D."/>
        </authorList>
    </citation>
    <scope>NUCLEOTIDE SEQUENCE [LARGE SCALE GENOMIC DNA]</scope>
    <source>
        <strain evidence="5 6">KoM1</strain>
    </source>
</reference>
<dbReference type="STRING" id="1116472.MGMO_128c00220"/>
<dbReference type="CDD" id="cd12797">
    <property type="entry name" value="M23_peptidase"/>
    <property type="match status" value="1"/>
</dbReference>
<dbReference type="PANTHER" id="PTHR21666">
    <property type="entry name" value="PEPTIDASE-RELATED"/>
    <property type="match status" value="1"/>
</dbReference>
<evidence type="ECO:0000256" key="3">
    <source>
        <dbReference type="SAM" id="SignalP"/>
    </source>
</evidence>
<dbReference type="InterPro" id="IPR016047">
    <property type="entry name" value="M23ase_b-sheet_dom"/>
</dbReference>
<proteinExistence type="predicted"/>
<evidence type="ECO:0000313" key="5">
    <source>
        <dbReference type="EMBL" id="ESS69826.1"/>
    </source>
</evidence>
<feature type="domain" description="M23ase beta-sheet core" evidence="4">
    <location>
        <begin position="286"/>
        <end position="380"/>
    </location>
</feature>
<dbReference type="PANTHER" id="PTHR21666:SF270">
    <property type="entry name" value="MUREIN HYDROLASE ACTIVATOR ENVC"/>
    <property type="match status" value="1"/>
</dbReference>
<dbReference type="Gene3D" id="2.70.70.10">
    <property type="entry name" value="Glucose Permease (Domain IIA)"/>
    <property type="match status" value="1"/>
</dbReference>
<dbReference type="Gene3D" id="6.10.250.3150">
    <property type="match status" value="1"/>
</dbReference>
<keyword evidence="6" id="KW-1185">Reference proteome</keyword>
<name>V5DQW1_9GAMM</name>
<keyword evidence="3" id="KW-0732">Signal</keyword>
<dbReference type="RefSeq" id="WP_023495986.1">
    <property type="nucleotide sequence ID" value="NZ_AYLO01000119.1"/>
</dbReference>
<sequence>MRTILALGFLLFLSAGTANCQEQTDTGPDVANTENTQALEQQKDELLGLLAQVDERYGDVAASLRSIEDQIKSTTAGLDKIRKEINNYQGQIDKLDRELAGQVKAAYALGQQDKLKLMLNQQDPALSSRMMVYYEYLNKSRLEKLANLQQTVKYLDQLDKDKQTETELLEKNLAKKRSEQAALDEVRRERNGLVAKINSDVYSEQDQLSLLKESENKLISLIQTLENEEDNTNQESKKGDEDSSIPENTESFPKLTGDFSTLKGKLPLPVRGKLASMFDSASSEATWKGILINAKEGAEIKAVMKGKVTYAGTLKGYGLLIIIEHDKQYMSLYAFNQSLYKHKGDNVEAGDVIASVGQSGGRSKPGLYFEIRQNGKPVDPLLWCRN</sequence>
<dbReference type="SUPFAM" id="SSF51261">
    <property type="entry name" value="Duplicated hybrid motif"/>
    <property type="match status" value="1"/>
</dbReference>
<dbReference type="AlphaFoldDB" id="V5DQW1"/>
<feature type="chain" id="PRO_5004732047" evidence="3">
    <location>
        <begin position="21"/>
        <end position="386"/>
    </location>
</feature>
<dbReference type="Pfam" id="PF01551">
    <property type="entry name" value="Peptidase_M23"/>
    <property type="match status" value="1"/>
</dbReference>
<comment type="caution">
    <text evidence="5">The sequence shown here is derived from an EMBL/GenBank/DDBJ whole genome shotgun (WGS) entry which is preliminary data.</text>
</comment>
<feature type="coiled-coil region" evidence="1">
    <location>
        <begin position="36"/>
        <end position="105"/>
    </location>
</feature>
<dbReference type="PATRIC" id="fig|1116472.3.peg.3346"/>
<evidence type="ECO:0000259" key="4">
    <source>
        <dbReference type="Pfam" id="PF01551"/>
    </source>
</evidence>